<comment type="caution">
    <text evidence="1">The sequence shown here is derived from an EMBL/GenBank/DDBJ whole genome shotgun (WGS) entry which is preliminary data.</text>
</comment>
<dbReference type="Proteomes" id="UP000294641">
    <property type="component" value="Unassembled WGS sequence"/>
</dbReference>
<gene>
    <name evidence="2" type="ORF">DFR61_1393</name>
    <name evidence="1" type="ORF">NCTC10597_02792</name>
</gene>
<dbReference type="RefSeq" id="WP_126342609.1">
    <property type="nucleotide sequence ID" value="NZ_BJUE01000045.1"/>
</dbReference>
<dbReference type="Proteomes" id="UP000254330">
    <property type="component" value="Unassembled WGS sequence"/>
</dbReference>
<proteinExistence type="predicted"/>
<evidence type="ECO:0000313" key="2">
    <source>
        <dbReference type="EMBL" id="TDR34368.1"/>
    </source>
</evidence>
<dbReference type="EMBL" id="SNZG01000039">
    <property type="protein sequence ID" value="TDR34368.1"/>
    <property type="molecule type" value="Genomic_DNA"/>
</dbReference>
<organism evidence="1 3">
    <name type="scientific">Kurthia zopfii</name>
    <dbReference type="NCBI Taxonomy" id="1650"/>
    <lineage>
        <taxon>Bacteria</taxon>
        <taxon>Bacillati</taxon>
        <taxon>Bacillota</taxon>
        <taxon>Bacilli</taxon>
        <taxon>Bacillales</taxon>
        <taxon>Caryophanaceae</taxon>
        <taxon>Kurthia</taxon>
    </lineage>
</organism>
<sequence>MNETQKSLILEAATTVVESAKTLQNGADIGIDAMKNFSRFSASKHSFEVYLLMDASFAAIPEIEKFQSAIFDFEGHYVKLRNLIDEKMDSKAAKPSFEVLENSFESLKKYLA</sequence>
<evidence type="ECO:0000313" key="1">
    <source>
        <dbReference type="EMBL" id="STX10998.1"/>
    </source>
</evidence>
<reference evidence="1 3" key="1">
    <citation type="submission" date="2018-06" db="EMBL/GenBank/DDBJ databases">
        <authorList>
            <consortium name="Pathogen Informatics"/>
            <person name="Doyle S."/>
        </authorList>
    </citation>
    <scope>NUCLEOTIDE SEQUENCE [LARGE SCALE GENOMIC DNA]</scope>
    <source>
        <strain evidence="1 3">NCTC10597</strain>
    </source>
</reference>
<reference evidence="2 4" key="2">
    <citation type="submission" date="2019-03" db="EMBL/GenBank/DDBJ databases">
        <title>Genomic Encyclopedia of Type Strains, Phase IV (KMG-IV): sequencing the most valuable type-strain genomes for metagenomic binning, comparative biology and taxonomic classification.</title>
        <authorList>
            <person name="Goeker M."/>
        </authorList>
    </citation>
    <scope>NUCLEOTIDE SEQUENCE [LARGE SCALE GENOMIC DNA]</scope>
    <source>
        <strain evidence="2 4">DSM 20580</strain>
    </source>
</reference>
<dbReference type="OrthoDB" id="2454914at2"/>
<name>A0A8B4QEI4_9BACL</name>
<dbReference type="EMBL" id="UGNP01000001">
    <property type="protein sequence ID" value="STX10998.1"/>
    <property type="molecule type" value="Genomic_DNA"/>
</dbReference>
<keyword evidence="4" id="KW-1185">Reference proteome</keyword>
<accession>A0A8B4QEI4</accession>
<dbReference type="AlphaFoldDB" id="A0A8B4QEI4"/>
<protein>
    <submittedName>
        <fullName evidence="1">Uncharacterized protein</fullName>
    </submittedName>
</protein>
<evidence type="ECO:0000313" key="4">
    <source>
        <dbReference type="Proteomes" id="UP000294641"/>
    </source>
</evidence>
<evidence type="ECO:0000313" key="3">
    <source>
        <dbReference type="Proteomes" id="UP000254330"/>
    </source>
</evidence>